<keyword evidence="3" id="KW-1185">Reference proteome</keyword>
<proteinExistence type="predicted"/>
<feature type="signal peptide" evidence="1">
    <location>
        <begin position="1"/>
        <end position="20"/>
    </location>
</feature>
<dbReference type="AlphaFoldDB" id="A0A7R8ARE9"/>
<dbReference type="Proteomes" id="UP000654913">
    <property type="component" value="Chromosome 7"/>
</dbReference>
<evidence type="ECO:0000313" key="3">
    <source>
        <dbReference type="Proteomes" id="UP000654913"/>
    </source>
</evidence>
<dbReference type="EMBL" id="AP024449">
    <property type="protein sequence ID" value="BCS29259.1"/>
    <property type="molecule type" value="Genomic_DNA"/>
</dbReference>
<name>A0A7R8ARE9_9EURO</name>
<protein>
    <submittedName>
        <fullName evidence="2">Uncharacterized protein</fullName>
    </submittedName>
</protein>
<evidence type="ECO:0000313" key="2">
    <source>
        <dbReference type="EMBL" id="BCS29259.1"/>
    </source>
</evidence>
<feature type="chain" id="PRO_5031429472" evidence="1">
    <location>
        <begin position="21"/>
        <end position="239"/>
    </location>
</feature>
<organism evidence="2 3">
    <name type="scientific">Aspergillus puulaauensis</name>
    <dbReference type="NCBI Taxonomy" id="1220207"/>
    <lineage>
        <taxon>Eukaryota</taxon>
        <taxon>Fungi</taxon>
        <taxon>Dikarya</taxon>
        <taxon>Ascomycota</taxon>
        <taxon>Pezizomycotina</taxon>
        <taxon>Eurotiomycetes</taxon>
        <taxon>Eurotiomycetidae</taxon>
        <taxon>Eurotiales</taxon>
        <taxon>Aspergillaceae</taxon>
        <taxon>Aspergillus</taxon>
    </lineage>
</organism>
<sequence length="239" mass="26855">MKAILSSVLGIGCVAHVANASIVALDNPNLFPFVFNGVAVFNYPDWNTQHPRDRTLEGENFFCYATEKGYLSFGWWLAASPETDYSHCRADSLDYVWYEYSEKIECTEMGCKAHILNYWAANNTLKFETDYVFSDANLADPQLGTLSTFYRDEQQGPSAVGTRRVLSSEASTALECCQALKTFRRVRDRHNLNLAFDFEDICPPREAVKSSWWQWGQTSLGGGCDDEGEGEGGFGNDLR</sequence>
<evidence type="ECO:0000256" key="1">
    <source>
        <dbReference type="SAM" id="SignalP"/>
    </source>
</evidence>
<dbReference type="OrthoDB" id="4392204at2759"/>
<dbReference type="RefSeq" id="XP_041561445.1">
    <property type="nucleotide sequence ID" value="XM_041695745.1"/>
</dbReference>
<gene>
    <name evidence="2" type="ORF">APUU_70829A</name>
</gene>
<dbReference type="KEGG" id="apuu:APUU_70829A"/>
<keyword evidence="1" id="KW-0732">Signal</keyword>
<reference evidence="2" key="1">
    <citation type="submission" date="2021-01" db="EMBL/GenBank/DDBJ databases">
        <authorList>
            <consortium name="Aspergillus puulaauensis MK2 genome sequencing consortium"/>
            <person name="Kazuki M."/>
            <person name="Futagami T."/>
        </authorList>
    </citation>
    <scope>NUCLEOTIDE SEQUENCE</scope>
    <source>
        <strain evidence="2">MK2</strain>
    </source>
</reference>
<dbReference type="GeneID" id="64979256"/>
<reference evidence="2" key="2">
    <citation type="submission" date="2021-02" db="EMBL/GenBank/DDBJ databases">
        <title>Aspergillus puulaauensis MK2 genome sequence.</title>
        <authorList>
            <person name="Futagami T."/>
            <person name="Mori K."/>
            <person name="Kadooka C."/>
            <person name="Tanaka T."/>
        </authorList>
    </citation>
    <scope>NUCLEOTIDE SEQUENCE</scope>
    <source>
        <strain evidence="2">MK2</strain>
    </source>
</reference>
<accession>A0A7R8ARE9</accession>